<protein>
    <submittedName>
        <fullName evidence="7">ABC-2 type transport system permease protein</fullName>
    </submittedName>
</protein>
<organism evidence="7 8">
    <name type="scientific">Arcicella rosea</name>
    <dbReference type="NCBI Taxonomy" id="502909"/>
    <lineage>
        <taxon>Bacteria</taxon>
        <taxon>Pseudomonadati</taxon>
        <taxon>Bacteroidota</taxon>
        <taxon>Cytophagia</taxon>
        <taxon>Cytophagales</taxon>
        <taxon>Flectobacillaceae</taxon>
        <taxon>Arcicella</taxon>
    </lineage>
</organism>
<evidence type="ECO:0000256" key="4">
    <source>
        <dbReference type="ARBA" id="ARBA00022989"/>
    </source>
</evidence>
<evidence type="ECO:0000256" key="1">
    <source>
        <dbReference type="ARBA" id="ARBA00004651"/>
    </source>
</evidence>
<feature type="transmembrane region" description="Helical" evidence="6">
    <location>
        <begin position="48"/>
        <end position="72"/>
    </location>
</feature>
<dbReference type="EMBL" id="JACHKT010000010">
    <property type="protein sequence ID" value="MBB6003150.1"/>
    <property type="molecule type" value="Genomic_DNA"/>
</dbReference>
<feature type="transmembrane region" description="Helical" evidence="6">
    <location>
        <begin position="93"/>
        <end position="117"/>
    </location>
</feature>
<sequence>MYQIFKKEVNTFLSSIVGYIVIGVFFTATGLFVWFFKDNILDYGFADLSSFFQIAPFIFLFLIPATTMRAFAEEVKSGTIELLFTKPLSTWQIILGKYFASCYLVFLALLPTTLYYYSVYQLGNPQGNIDSAAVLSSYLGLFFLACVFAAIGIFTSSLTDNQVTAFILAFTLCLILYYGIGQLAQLPLLGDFAYIFAQIGLDYQYDALGRGLIDSRNVIYFISVIFLALWGTKLKLSTIRL</sequence>
<dbReference type="GO" id="GO:0140359">
    <property type="term" value="F:ABC-type transporter activity"/>
    <property type="evidence" value="ECO:0007669"/>
    <property type="project" value="InterPro"/>
</dbReference>
<feature type="transmembrane region" description="Helical" evidence="6">
    <location>
        <begin position="163"/>
        <end position="180"/>
    </location>
</feature>
<evidence type="ECO:0000313" key="8">
    <source>
        <dbReference type="Proteomes" id="UP000524404"/>
    </source>
</evidence>
<keyword evidence="2" id="KW-1003">Cell membrane</keyword>
<dbReference type="InterPro" id="IPR051449">
    <property type="entry name" value="ABC-2_transporter_component"/>
</dbReference>
<evidence type="ECO:0000256" key="5">
    <source>
        <dbReference type="ARBA" id="ARBA00023136"/>
    </source>
</evidence>
<dbReference type="RefSeq" id="WP_184133425.1">
    <property type="nucleotide sequence ID" value="NZ_JACHKT010000010.1"/>
</dbReference>
<evidence type="ECO:0000256" key="6">
    <source>
        <dbReference type="SAM" id="Phobius"/>
    </source>
</evidence>
<dbReference type="PANTHER" id="PTHR30294">
    <property type="entry name" value="MEMBRANE COMPONENT OF ABC TRANSPORTER YHHJ-RELATED"/>
    <property type="match status" value="1"/>
</dbReference>
<proteinExistence type="predicted"/>
<dbReference type="NCBIfam" id="TIGR03518">
    <property type="entry name" value="ABC_perm_GldF"/>
    <property type="match status" value="1"/>
</dbReference>
<evidence type="ECO:0000256" key="3">
    <source>
        <dbReference type="ARBA" id="ARBA00022692"/>
    </source>
</evidence>
<dbReference type="PANTHER" id="PTHR30294:SF29">
    <property type="entry name" value="MULTIDRUG ABC TRANSPORTER PERMEASE YBHS-RELATED"/>
    <property type="match status" value="1"/>
</dbReference>
<evidence type="ECO:0000256" key="2">
    <source>
        <dbReference type="ARBA" id="ARBA00022475"/>
    </source>
</evidence>
<dbReference type="AlphaFoldDB" id="A0A841ESC5"/>
<keyword evidence="4 6" id="KW-1133">Transmembrane helix</keyword>
<keyword evidence="5 6" id="KW-0472">Membrane</keyword>
<name>A0A841ESC5_9BACT</name>
<feature type="transmembrane region" description="Helical" evidence="6">
    <location>
        <begin position="218"/>
        <end position="236"/>
    </location>
</feature>
<feature type="transmembrane region" description="Helical" evidence="6">
    <location>
        <begin position="137"/>
        <end position="156"/>
    </location>
</feature>
<comment type="caution">
    <text evidence="7">The sequence shown here is derived from an EMBL/GenBank/DDBJ whole genome shotgun (WGS) entry which is preliminary data.</text>
</comment>
<reference evidence="7 8" key="1">
    <citation type="submission" date="2020-08" db="EMBL/GenBank/DDBJ databases">
        <title>Functional genomics of gut bacteria from endangered species of beetles.</title>
        <authorList>
            <person name="Carlos-Shanley C."/>
        </authorList>
    </citation>
    <scope>NUCLEOTIDE SEQUENCE [LARGE SCALE GENOMIC DNA]</scope>
    <source>
        <strain evidence="7 8">S00070</strain>
    </source>
</reference>
<dbReference type="GO" id="GO:0005886">
    <property type="term" value="C:plasma membrane"/>
    <property type="evidence" value="ECO:0007669"/>
    <property type="project" value="UniProtKB-SubCell"/>
</dbReference>
<accession>A0A841ESC5</accession>
<keyword evidence="8" id="KW-1185">Reference proteome</keyword>
<dbReference type="Pfam" id="PF12679">
    <property type="entry name" value="ABC2_membrane_2"/>
    <property type="match status" value="1"/>
</dbReference>
<keyword evidence="3 6" id="KW-0812">Transmembrane</keyword>
<evidence type="ECO:0000313" key="7">
    <source>
        <dbReference type="EMBL" id="MBB6003150.1"/>
    </source>
</evidence>
<gene>
    <name evidence="7" type="ORF">HNP25_001802</name>
</gene>
<comment type="subcellular location">
    <subcellularLocation>
        <location evidence="1">Cell membrane</location>
        <topology evidence="1">Multi-pass membrane protein</topology>
    </subcellularLocation>
</comment>
<dbReference type="InterPro" id="IPR019860">
    <property type="entry name" value="Motility-assoc_ABC_perm_GldF"/>
</dbReference>
<dbReference type="Proteomes" id="UP000524404">
    <property type="component" value="Unassembled WGS sequence"/>
</dbReference>
<feature type="transmembrane region" description="Helical" evidence="6">
    <location>
        <begin position="12"/>
        <end position="36"/>
    </location>
</feature>